<evidence type="ECO:0000259" key="4">
    <source>
        <dbReference type="Pfam" id="PF18741"/>
    </source>
</evidence>
<accession>A0AAD3WSV2</accession>
<evidence type="ECO:0000259" key="2">
    <source>
        <dbReference type="Pfam" id="PF13086"/>
    </source>
</evidence>
<dbReference type="InterPro" id="IPR027417">
    <property type="entry name" value="P-loop_NTPase"/>
</dbReference>
<dbReference type="Pfam" id="PF13087">
    <property type="entry name" value="AAA_12"/>
    <property type="match status" value="1"/>
</dbReference>
<comment type="caution">
    <text evidence="5">The sequence shown here is derived from an EMBL/GenBank/DDBJ whole genome shotgun (WGS) entry which is preliminary data.</text>
</comment>
<gene>
    <name evidence="5" type="ORF">F6450_18755</name>
</gene>
<feature type="domain" description="Restriction endonuclease type II-like" evidence="4">
    <location>
        <begin position="1613"/>
        <end position="1710"/>
    </location>
</feature>
<sequence length="1835" mass="209364">MRNSDTPIVYPDNFLVSAFEGMRQRLLDTSGGRSRLLNLDQNGRSFVRIVDELPDQLMKLLMSERAMNVAPVPEPTSTQLVKHGFLRWDDELEKFIELKKQPDAKQWASILGIHNSFELPRDSEHVDDNRHTDLDLQSLLFEAELNRSLQKLLTDARTAIDETGNNILFLCLGFLEWVEQDEGGRKRLAPLYMVPVSITKHFQNGLAVYRLQYTGEDIIPNLVLREKLQQEFGLTLPKITEPDSDDKLLTPEKYFKEVSTLLARKSNDKTVRLWQVRRFGTLATLSLGKLLMYKDLDPRKWPEGEGNILQHEVFRHFFQDEARKVEFRGEAKSYVLDEVENVHQSFPMIEDADSSQMSALIDVMKGKNLVIEGPPGTGKSQTITNILAAAMAQGKSVLFVAEKQAALEVVKRRMDKAGLGDFCLDLHSEGAKKRLVLDDFNQRIANSPSFKYSTAEYERQVERYERAREKLQSYVQMINAEWKHTGLTIHEILMAATRYSSECSNLKFQDVAPDDLTGNTFNRVILDEKIEQLTQFYDYLQRVTQQLDDSDNWCSHPWYGATNKALSGVEPEDVVRQLQQWGLSLTNWLKELEEQCISYNVHSDYHLIKAEAFVSSWAGIPAPKGDELFTAIEQITPESLEELDNYLALYQSIAEGYCQLRKHFVKDVIENLDSVENIELAMRGLTELGVDRTLGFSELARTLSSLQVAIDTCTKIDLVRSEMIPHLPQTAQQLLGCSRQGLNELDTFVRLACELPPANLSLRNELWDSEELAYELENLEKRVQALSDEKRTLSESLDTEALPSVELLKRYAEAYRKKGLFSWLSPTWRETKKAVLEFKKSGSHSSQDIAALLERAATWSEENHTFFNDTKFRFLLQEHFQGVETDVAKIRSMIEWYQKVRAEYGIGFGRRVPLAQALFSLPSEFIRGINTLNSDGLRQQIDSFSQALRRLALVYPKMAAFAAEDIDFTSDNKPLENAKIEIEKKLFACQRFLVDANMSQELLWEGITSAKQLDSWVKSFLNQGVDEKYFGNDVLLSVPVSGHTSPELSRITATMDFVEELYDRCSSPDIISLVKQCSNIESIVELRQAGSELEALMRRAQYDELVFFKQVGGNREQWFEYCGFELKQVIERNEKAINSGEWLDGWIKYLFAKARMEKGGYSRLNQYLSQSSCSLEQAQNALKFATYQMLAREIYKERPELTQMSGHEQAAIQQQFAKYDEELKTLQRKRVAALASERHIPSGTRGAKVASYTEDALLDHEIKKKTRHISIRNLVSRAGSTLVGYKPCFMMSPMAVAKYIPPGSITFDIVVMDEASQVKPQDALSCFARGKQIVVVGDSKQLPPTSFFEKAVSNDAEDDQEDIGVIDDAESILDAVSDHFQKRQLKWHYRSRHESLIAFSNHRFYDSSLVVFPSPWGQSDEFGIKFNHVPEGQFLNSVNQGESHAVVAAIREHLLSKSSESLGVVAMNSKQRDYIEADLERLISKDKLLREAYELNQRSDDPLFVKNLENVQGDERDVIFISFTYGPQEKGAANIPQRFGPINSASGWRRLNVLFTRAKKRIQIYSSMTADQIVLNENSSLGVTSLKGYLKYAQHGQLIGHDGVQQKEPDSDFEISVMDALARKGFECVPQVGVSGFFIDIAVRDPGMPGRYLMGIECDGATYHSSKSTRDRDRVRQGVLEGLGWNIRRIWSTDWFKHPEAELKPIVEELKRLSTPIKQQTSTESISEVKEKSAEELSHKAAKTLEEALTRYKLVIEKKYPNTEPHEKLLRPDMIEHLIMDRPMTHEEFKLRVPTYLRQNTSAKEAADYLDDVLEIITDYESIESFSLVSQEMSS</sequence>
<dbReference type="NCBIfam" id="NF042953">
    <property type="entry name" value="Hhe_antiphage"/>
    <property type="match status" value="1"/>
</dbReference>
<feature type="domain" description="DNA2/NAM7 helicase-like C-terminal" evidence="3">
    <location>
        <begin position="1379"/>
        <end position="1565"/>
    </location>
</feature>
<evidence type="ECO:0000256" key="1">
    <source>
        <dbReference type="SAM" id="Coils"/>
    </source>
</evidence>
<keyword evidence="1" id="KW-0175">Coiled coil</keyword>
<dbReference type="FunFam" id="3.40.960.10:FF:000002">
    <property type="entry name" value="DNA helicase related protein"/>
    <property type="match status" value="1"/>
</dbReference>
<reference evidence="5 6" key="1">
    <citation type="submission" date="2019-09" db="EMBL/GenBank/DDBJ databases">
        <title>Photobacterium damselae subsp. damselae CDC-2227-81, a human clinical isolate.</title>
        <authorList>
            <person name="Osorio C.R."/>
        </authorList>
    </citation>
    <scope>NUCLEOTIDE SEQUENCE [LARGE SCALE GENOMIC DNA]</scope>
    <source>
        <strain evidence="5 6">CDC-2227-81</strain>
    </source>
</reference>
<dbReference type="PANTHER" id="PTHR10887">
    <property type="entry name" value="DNA2/NAM7 HELICASE FAMILY"/>
    <property type="match status" value="1"/>
</dbReference>
<feature type="domain" description="DNA2/NAM7 helicase helicase" evidence="2">
    <location>
        <begin position="1306"/>
        <end position="1346"/>
    </location>
</feature>
<dbReference type="Proteomes" id="UP000480943">
    <property type="component" value="Unassembled WGS sequence"/>
</dbReference>
<dbReference type="InterPro" id="IPR045055">
    <property type="entry name" value="DNA2/NAM7-like"/>
</dbReference>
<name>A0AAD3WSV2_PHODD</name>
<dbReference type="InterPro" id="IPR025103">
    <property type="entry name" value="DUF4011"/>
</dbReference>
<dbReference type="InterPro" id="IPR041677">
    <property type="entry name" value="DNA2/NAM7_AAA_11"/>
</dbReference>
<dbReference type="SUPFAM" id="SSF52540">
    <property type="entry name" value="P-loop containing nucleoside triphosphate hydrolases"/>
    <property type="match status" value="1"/>
</dbReference>
<dbReference type="CDD" id="cd18808">
    <property type="entry name" value="SF1_C_Upf1"/>
    <property type="match status" value="1"/>
</dbReference>
<dbReference type="InterPro" id="IPR049468">
    <property type="entry name" value="Restrct_endonuc-II-like_dom"/>
</dbReference>
<dbReference type="Pfam" id="PF18741">
    <property type="entry name" value="MTES_1575"/>
    <property type="match status" value="1"/>
</dbReference>
<feature type="coiled-coil region" evidence="1">
    <location>
        <begin position="454"/>
        <end position="481"/>
    </location>
</feature>
<evidence type="ECO:0000313" key="6">
    <source>
        <dbReference type="Proteomes" id="UP000480943"/>
    </source>
</evidence>
<organism evidence="5 6">
    <name type="scientific">Photobacterium damselae subsp. damselae</name>
    <name type="common">Listonella damsela</name>
    <dbReference type="NCBI Taxonomy" id="85581"/>
    <lineage>
        <taxon>Bacteria</taxon>
        <taxon>Pseudomonadati</taxon>
        <taxon>Pseudomonadota</taxon>
        <taxon>Gammaproteobacteria</taxon>
        <taxon>Vibrionales</taxon>
        <taxon>Vibrionaceae</taxon>
        <taxon>Photobacterium</taxon>
    </lineage>
</organism>
<proteinExistence type="predicted"/>
<protein>
    <submittedName>
        <fullName evidence="5">DUF4011 domain-containing protein</fullName>
    </submittedName>
</protein>
<dbReference type="Pfam" id="PF13086">
    <property type="entry name" value="AAA_11"/>
    <property type="match status" value="1"/>
</dbReference>
<dbReference type="Pfam" id="PF13195">
    <property type="entry name" value="DUF4011"/>
    <property type="match status" value="1"/>
</dbReference>
<dbReference type="InterPro" id="IPR041679">
    <property type="entry name" value="DNA2/NAM7-like_C"/>
</dbReference>
<dbReference type="InterPro" id="IPR011335">
    <property type="entry name" value="Restrct_endonuc-II-like"/>
</dbReference>
<dbReference type="SUPFAM" id="SSF52980">
    <property type="entry name" value="Restriction endonuclease-like"/>
    <property type="match status" value="1"/>
</dbReference>
<feature type="coiled-coil region" evidence="1">
    <location>
        <begin position="769"/>
        <end position="796"/>
    </location>
</feature>
<dbReference type="Gene3D" id="3.40.50.300">
    <property type="entry name" value="P-loop containing nucleotide triphosphate hydrolases"/>
    <property type="match status" value="3"/>
</dbReference>
<evidence type="ECO:0000313" key="5">
    <source>
        <dbReference type="EMBL" id="KAB1175331.1"/>
    </source>
</evidence>
<dbReference type="InterPro" id="IPR047187">
    <property type="entry name" value="SF1_C_Upf1"/>
</dbReference>
<dbReference type="Gene3D" id="3.40.960.10">
    <property type="entry name" value="VSR Endonuclease"/>
    <property type="match status" value="1"/>
</dbReference>
<dbReference type="GO" id="GO:0004386">
    <property type="term" value="F:helicase activity"/>
    <property type="evidence" value="ECO:0007669"/>
    <property type="project" value="InterPro"/>
</dbReference>
<dbReference type="EMBL" id="VZUQ01000090">
    <property type="protein sequence ID" value="KAB1175331.1"/>
    <property type="molecule type" value="Genomic_DNA"/>
</dbReference>
<evidence type="ECO:0000259" key="3">
    <source>
        <dbReference type="Pfam" id="PF13087"/>
    </source>
</evidence>